<dbReference type="EMBL" id="DWYR01000025">
    <property type="protein sequence ID" value="HJA99460.1"/>
    <property type="molecule type" value="Genomic_DNA"/>
</dbReference>
<dbReference type="InterPro" id="IPR005077">
    <property type="entry name" value="Peptidase_C11"/>
</dbReference>
<protein>
    <submittedName>
        <fullName evidence="1">Clostripain family protease</fullName>
    </submittedName>
</protein>
<dbReference type="AlphaFoldDB" id="A0A9D2L535"/>
<keyword evidence="1" id="KW-0378">Hydrolase</keyword>
<dbReference type="PANTHER" id="PTHR37835">
    <property type="entry name" value="ALPHA-CLOSTRIPAIN"/>
    <property type="match status" value="1"/>
</dbReference>
<keyword evidence="1" id="KW-0645">Protease</keyword>
<evidence type="ECO:0000313" key="1">
    <source>
        <dbReference type="EMBL" id="HJA99460.1"/>
    </source>
</evidence>
<evidence type="ECO:0000313" key="2">
    <source>
        <dbReference type="Proteomes" id="UP000824259"/>
    </source>
</evidence>
<dbReference type="Gene3D" id="3.40.50.11970">
    <property type="match status" value="1"/>
</dbReference>
<reference evidence="1" key="1">
    <citation type="journal article" date="2021" name="PeerJ">
        <title>Extensive microbial diversity within the chicken gut microbiome revealed by metagenomics and culture.</title>
        <authorList>
            <person name="Gilroy R."/>
            <person name="Ravi A."/>
            <person name="Getino M."/>
            <person name="Pursley I."/>
            <person name="Horton D.L."/>
            <person name="Alikhan N.F."/>
            <person name="Baker D."/>
            <person name="Gharbi K."/>
            <person name="Hall N."/>
            <person name="Watson M."/>
            <person name="Adriaenssens E.M."/>
            <person name="Foster-Nyarko E."/>
            <person name="Jarju S."/>
            <person name="Secka A."/>
            <person name="Antonio M."/>
            <person name="Oren A."/>
            <person name="Chaudhuri R.R."/>
            <person name="La Ragione R."/>
            <person name="Hildebrand F."/>
            <person name="Pallen M.J."/>
        </authorList>
    </citation>
    <scope>NUCLEOTIDE SEQUENCE</scope>
    <source>
        <strain evidence="1">CHK169-11906</strain>
    </source>
</reference>
<organism evidence="1 2">
    <name type="scientific">Candidatus Alistipes avicola</name>
    <dbReference type="NCBI Taxonomy" id="2838432"/>
    <lineage>
        <taxon>Bacteria</taxon>
        <taxon>Pseudomonadati</taxon>
        <taxon>Bacteroidota</taxon>
        <taxon>Bacteroidia</taxon>
        <taxon>Bacteroidales</taxon>
        <taxon>Rikenellaceae</taxon>
        <taxon>Alistipes</taxon>
    </lineage>
</organism>
<dbReference type="PANTHER" id="PTHR37835:SF1">
    <property type="entry name" value="ALPHA-CLOSTRIPAIN"/>
    <property type="match status" value="1"/>
</dbReference>
<dbReference type="Pfam" id="PF03415">
    <property type="entry name" value="Peptidase_C11"/>
    <property type="match status" value="1"/>
</dbReference>
<dbReference type="GO" id="GO:0006508">
    <property type="term" value="P:proteolysis"/>
    <property type="evidence" value="ECO:0007669"/>
    <property type="project" value="UniProtKB-KW"/>
</dbReference>
<gene>
    <name evidence="1" type="ORF">H9779_07685</name>
</gene>
<proteinExistence type="predicted"/>
<comment type="caution">
    <text evidence="1">The sequence shown here is derived from an EMBL/GenBank/DDBJ whole genome shotgun (WGS) entry which is preliminary data.</text>
</comment>
<sequence length="417" mass="47016">MKKSYILLFFVLAFGFIALSCSKEEQAPWRNPIPATADQTIMIYLTGTDLRSYYNENIQAAMKVIDRDILHDSRILVFLEPKRGEGAVLELFYSPQEGRCVADTLKRWSQNGFSSMESGTVSQILSFMGEQAPAERYGLIIGAHGFGWVPENAPINNAMQSGIQIDPKIVQLPNGPLPTRWVGDPGRRCETNELGRAIGNSGIHFDYLIFDACFMSSIEALYDLRACADNIIASPTEIMAPGFPYDMILPLLLTDQGTHYDLDEICQKYYDYYAQEYAVPSGCIAQTVCSELDALAEIVKQIEQNRTMDPELSLLQPYEGLWAHFFFDLSDYIHAICNDQALLDEFDRQMGRTFPVRNRLHTPWFYSYYGGNGDESAPGPYPAYMNRITSYCGVSTSAPAQRVAAEWTQTAWYLTTH</sequence>
<dbReference type="PROSITE" id="PS51257">
    <property type="entry name" value="PROKAR_LIPOPROTEIN"/>
    <property type="match status" value="1"/>
</dbReference>
<dbReference type="GO" id="GO:0008233">
    <property type="term" value="F:peptidase activity"/>
    <property type="evidence" value="ECO:0007669"/>
    <property type="project" value="UniProtKB-KW"/>
</dbReference>
<name>A0A9D2L535_9BACT</name>
<reference evidence="1" key="2">
    <citation type="submission" date="2021-04" db="EMBL/GenBank/DDBJ databases">
        <authorList>
            <person name="Gilroy R."/>
        </authorList>
    </citation>
    <scope>NUCLEOTIDE SEQUENCE</scope>
    <source>
        <strain evidence="1">CHK169-11906</strain>
    </source>
</reference>
<accession>A0A9D2L535</accession>
<dbReference type="Proteomes" id="UP000824259">
    <property type="component" value="Unassembled WGS sequence"/>
</dbReference>